<accession>A0A067N8V4</accession>
<dbReference type="HOGENOM" id="CLU_076640_0_0_1"/>
<dbReference type="Proteomes" id="UP000027195">
    <property type="component" value="Unassembled WGS sequence"/>
</dbReference>
<dbReference type="AlphaFoldDB" id="A0A067N8V4"/>
<name>A0A067N8V4_BOTB1</name>
<evidence type="ECO:0000313" key="1">
    <source>
        <dbReference type="EMBL" id="KDQ20211.1"/>
    </source>
</evidence>
<sequence>MGLPPKIEPVAAEDFAAILGFTDDDVDLPSEEERRDIIVNDWHARVDSLGVFPKDVLYSKFCAVYLPQLMEGYLSPPLPEDLSLTREYEGFSSYTAVLGGIQDNPYFFKFMTSREKIAAPGKRLAYVQANRILVQAEEWDRGLDDSRKIYARSFQSAIGNSVQLLSTALTMLDGDPAFVPVDKAVATRILPYIEKWKKRFGTGFGGDACKTASGLLKGEKYYINFTRLQRAMLEGLGECALPSCKNDKDLRACGRCAQIYIATSKSPYTYLS</sequence>
<dbReference type="InParanoid" id="A0A067N8V4"/>
<organism evidence="1 2">
    <name type="scientific">Botryobasidium botryosum (strain FD-172 SS1)</name>
    <dbReference type="NCBI Taxonomy" id="930990"/>
    <lineage>
        <taxon>Eukaryota</taxon>
        <taxon>Fungi</taxon>
        <taxon>Dikarya</taxon>
        <taxon>Basidiomycota</taxon>
        <taxon>Agaricomycotina</taxon>
        <taxon>Agaricomycetes</taxon>
        <taxon>Cantharellales</taxon>
        <taxon>Botryobasidiaceae</taxon>
        <taxon>Botryobasidium</taxon>
    </lineage>
</organism>
<dbReference type="OrthoDB" id="432970at2759"/>
<evidence type="ECO:0000313" key="2">
    <source>
        <dbReference type="Proteomes" id="UP000027195"/>
    </source>
</evidence>
<gene>
    <name evidence="1" type="ORF">BOTBODRAFT_390453</name>
</gene>
<reference evidence="2" key="1">
    <citation type="journal article" date="2014" name="Proc. Natl. Acad. Sci. U.S.A.">
        <title>Extensive sampling of basidiomycete genomes demonstrates inadequacy of the white-rot/brown-rot paradigm for wood decay fungi.</title>
        <authorList>
            <person name="Riley R."/>
            <person name="Salamov A.A."/>
            <person name="Brown D.W."/>
            <person name="Nagy L.G."/>
            <person name="Floudas D."/>
            <person name="Held B.W."/>
            <person name="Levasseur A."/>
            <person name="Lombard V."/>
            <person name="Morin E."/>
            <person name="Otillar R."/>
            <person name="Lindquist E.A."/>
            <person name="Sun H."/>
            <person name="LaButti K.M."/>
            <person name="Schmutz J."/>
            <person name="Jabbour D."/>
            <person name="Luo H."/>
            <person name="Baker S.E."/>
            <person name="Pisabarro A.G."/>
            <person name="Walton J.D."/>
            <person name="Blanchette R.A."/>
            <person name="Henrissat B."/>
            <person name="Martin F."/>
            <person name="Cullen D."/>
            <person name="Hibbett D.S."/>
            <person name="Grigoriev I.V."/>
        </authorList>
    </citation>
    <scope>NUCLEOTIDE SEQUENCE [LARGE SCALE GENOMIC DNA]</scope>
    <source>
        <strain evidence="2">FD-172 SS1</strain>
    </source>
</reference>
<keyword evidence="2" id="KW-1185">Reference proteome</keyword>
<proteinExistence type="predicted"/>
<dbReference type="EMBL" id="KL198018">
    <property type="protein sequence ID" value="KDQ20211.1"/>
    <property type="molecule type" value="Genomic_DNA"/>
</dbReference>
<protein>
    <submittedName>
        <fullName evidence="1">Uncharacterized protein</fullName>
    </submittedName>
</protein>